<dbReference type="AlphaFoldDB" id="A0A835VFT0"/>
<evidence type="ECO:0000313" key="3">
    <source>
        <dbReference type="Proteomes" id="UP000639772"/>
    </source>
</evidence>
<protein>
    <recommendedName>
        <fullName evidence="4">AB hydrolase-1 domain-containing protein</fullName>
    </recommendedName>
</protein>
<accession>A0A835VFT0</accession>
<evidence type="ECO:0000256" key="1">
    <source>
        <dbReference type="SAM" id="SignalP"/>
    </source>
</evidence>
<dbReference type="Proteomes" id="UP000639772">
    <property type="component" value="Unassembled WGS sequence"/>
</dbReference>
<dbReference type="OrthoDB" id="6431331at2759"/>
<evidence type="ECO:0008006" key="4">
    <source>
        <dbReference type="Google" id="ProtNLM"/>
    </source>
</evidence>
<dbReference type="Gene3D" id="3.40.50.1820">
    <property type="entry name" value="alpha/beta hydrolase"/>
    <property type="match status" value="1"/>
</dbReference>
<organism evidence="2 3">
    <name type="scientific">Vanilla planifolia</name>
    <name type="common">Vanilla</name>
    <dbReference type="NCBI Taxonomy" id="51239"/>
    <lineage>
        <taxon>Eukaryota</taxon>
        <taxon>Viridiplantae</taxon>
        <taxon>Streptophyta</taxon>
        <taxon>Embryophyta</taxon>
        <taxon>Tracheophyta</taxon>
        <taxon>Spermatophyta</taxon>
        <taxon>Magnoliopsida</taxon>
        <taxon>Liliopsida</taxon>
        <taxon>Asparagales</taxon>
        <taxon>Orchidaceae</taxon>
        <taxon>Vanilloideae</taxon>
        <taxon>Vanilleae</taxon>
        <taxon>Vanilla</taxon>
    </lineage>
</organism>
<keyword evidence="1" id="KW-0732">Signal</keyword>
<dbReference type="InterPro" id="IPR029058">
    <property type="entry name" value="AB_hydrolase_fold"/>
</dbReference>
<sequence length="412" mass="45159">MLVLSGVTSLAVSLVTLFVVSLPESGARMRRPGSSASLMAFGATTRLGSSLRSNTLAAAPRCRSSWSRSVRGVETVLLVHGLGCSSYSFRHVLCLPTADSMLLPLICRALASLMRCLLVKNHGEWGGLFGYMWSIYAEIKEKGLFSGFDNLIETGEIKDKPVRVSSCDGSREIGQILGQLIGSMALAPVHLVLHDSALVSLANWVFANPGIVSSVNIMDASPNSAAFPSPLLNFPVVGHLLLRSKSLFGGLLRLCCSRSVDGLDAEAYRLLLKRSGRCAWRTLNHSLDVGEWANSEEMKGLPVQVLWSNTLSDRWIDEGRRVASSISRAKLLFHSGNRWPQEDAANEISRMITDFVSSLPKSNRQMEEDGATHEHIQQLYEDAKHNGHHHHHSHGLDHAQGYMGMYGFDHEC</sequence>
<feature type="signal peptide" evidence="1">
    <location>
        <begin position="1"/>
        <end position="27"/>
    </location>
</feature>
<dbReference type="EMBL" id="JADCNM010000002">
    <property type="protein sequence ID" value="KAG0494846.1"/>
    <property type="molecule type" value="Genomic_DNA"/>
</dbReference>
<name>A0A835VFT0_VANPL</name>
<dbReference type="SUPFAM" id="SSF53474">
    <property type="entry name" value="alpha/beta-Hydrolases"/>
    <property type="match status" value="1"/>
</dbReference>
<comment type="caution">
    <text evidence="2">The sequence shown here is derived from an EMBL/GenBank/DDBJ whole genome shotgun (WGS) entry which is preliminary data.</text>
</comment>
<proteinExistence type="predicted"/>
<evidence type="ECO:0000313" key="2">
    <source>
        <dbReference type="EMBL" id="KAG0494846.1"/>
    </source>
</evidence>
<feature type="chain" id="PRO_5032599667" description="AB hydrolase-1 domain-containing protein" evidence="1">
    <location>
        <begin position="28"/>
        <end position="412"/>
    </location>
</feature>
<reference evidence="2 3" key="1">
    <citation type="journal article" date="2020" name="Nat. Food">
        <title>A phased Vanilla planifolia genome enables genetic improvement of flavour and production.</title>
        <authorList>
            <person name="Hasing T."/>
            <person name="Tang H."/>
            <person name="Brym M."/>
            <person name="Khazi F."/>
            <person name="Huang T."/>
            <person name="Chambers A.H."/>
        </authorList>
    </citation>
    <scope>NUCLEOTIDE SEQUENCE [LARGE SCALE GENOMIC DNA]</scope>
    <source>
        <tissue evidence="2">Leaf</tissue>
    </source>
</reference>
<gene>
    <name evidence="2" type="ORF">HPP92_005840</name>
</gene>